<evidence type="ECO:0000256" key="16">
    <source>
        <dbReference type="ARBA" id="ARBA00024827"/>
    </source>
</evidence>
<keyword evidence="7" id="KW-0963">Cytoplasm</keyword>
<evidence type="ECO:0000256" key="13">
    <source>
        <dbReference type="ARBA" id="ARBA00023004"/>
    </source>
</evidence>
<sequence>MSNEQWQVLKDIAERLNGETELQPMLQGVLQQLLPLTGLTTGWIFLIDERGKHTLTASVNLPPALEKTGCDALKRGGCWCVDRFKNGTLHKATNLIHCKRIEEAIQDNECEVDDIVDHATVPLQAGGERFGILNVASPGKTDLSKEELALLESVALQIGSAIKRVQLTAQEKEVALVAERNRLARDLHDSVNQLLFSMNLTAKAGSMMQDVEQSKDAFGTIQHLAQEAIHEMRSLIWQLRPKGLEQGIVQAITTYADLISLPVKVKQDGVADIPSPIEERLWRISQEALNNAKKHADADKVWITIQKERDSVTFTIEDNGIGFDMSALDSLPTVGLSGMKERIEEAGGSFELESAIGRGTTIQATIPF</sequence>
<dbReference type="SUPFAM" id="SSF55781">
    <property type="entry name" value="GAF domain-like"/>
    <property type="match status" value="1"/>
</dbReference>
<dbReference type="SMART" id="SM00065">
    <property type="entry name" value="GAF"/>
    <property type="match status" value="1"/>
</dbReference>
<evidence type="ECO:0000259" key="18">
    <source>
        <dbReference type="PROSITE" id="PS50109"/>
    </source>
</evidence>
<dbReference type="GO" id="GO:0016020">
    <property type="term" value="C:membrane"/>
    <property type="evidence" value="ECO:0007669"/>
    <property type="project" value="InterPro"/>
</dbReference>
<keyword evidence="6" id="KW-0004">4Fe-4S</keyword>
<dbReference type="PRINTS" id="PR00344">
    <property type="entry name" value="BCTRLSENSOR"/>
</dbReference>
<dbReference type="Proteomes" id="UP000593626">
    <property type="component" value="Chromosome"/>
</dbReference>
<evidence type="ECO:0000256" key="2">
    <source>
        <dbReference type="ARBA" id="ARBA00001966"/>
    </source>
</evidence>
<evidence type="ECO:0000256" key="1">
    <source>
        <dbReference type="ARBA" id="ARBA00000085"/>
    </source>
</evidence>
<comment type="cofactor">
    <cofactor evidence="2">
        <name>[4Fe-4S] cluster</name>
        <dbReference type="ChEBI" id="CHEBI:49883"/>
    </cofactor>
</comment>
<dbReference type="EMBL" id="CP049742">
    <property type="protein sequence ID" value="QPC48327.1"/>
    <property type="molecule type" value="Genomic_DNA"/>
</dbReference>
<evidence type="ECO:0000256" key="12">
    <source>
        <dbReference type="ARBA" id="ARBA00022840"/>
    </source>
</evidence>
<dbReference type="InterPro" id="IPR029016">
    <property type="entry name" value="GAF-like_dom_sf"/>
</dbReference>
<dbReference type="GO" id="GO:0051539">
    <property type="term" value="F:4 iron, 4 sulfur cluster binding"/>
    <property type="evidence" value="ECO:0007669"/>
    <property type="project" value="UniProtKB-KW"/>
</dbReference>
<feature type="domain" description="Histidine kinase" evidence="18">
    <location>
        <begin position="278"/>
        <end position="368"/>
    </location>
</feature>
<dbReference type="InterPro" id="IPR003018">
    <property type="entry name" value="GAF"/>
</dbReference>
<keyword evidence="20" id="KW-1185">Reference proteome</keyword>
<dbReference type="Pfam" id="PF02518">
    <property type="entry name" value="HATPase_c"/>
    <property type="match status" value="1"/>
</dbReference>
<organism evidence="19 20">
    <name type="scientific">Mangrovibacillus cuniculi</name>
    <dbReference type="NCBI Taxonomy" id="2593652"/>
    <lineage>
        <taxon>Bacteria</taxon>
        <taxon>Bacillati</taxon>
        <taxon>Bacillota</taxon>
        <taxon>Bacilli</taxon>
        <taxon>Bacillales</taxon>
        <taxon>Bacillaceae</taxon>
        <taxon>Mangrovibacillus</taxon>
    </lineage>
</organism>
<dbReference type="InterPro" id="IPR003594">
    <property type="entry name" value="HATPase_dom"/>
</dbReference>
<proteinExistence type="predicted"/>
<dbReference type="InterPro" id="IPR036890">
    <property type="entry name" value="HATPase_C_sf"/>
</dbReference>
<dbReference type="Pfam" id="PF13185">
    <property type="entry name" value="GAF_2"/>
    <property type="match status" value="1"/>
</dbReference>
<reference evidence="19 20" key="1">
    <citation type="submission" date="2019-07" db="EMBL/GenBank/DDBJ databases">
        <title>Genome sequence of 2 isolates from Red Sea Mangroves.</title>
        <authorList>
            <person name="Sefrji F."/>
            <person name="Michoud G."/>
            <person name="Merlino G."/>
            <person name="Daffonchio D."/>
        </authorList>
    </citation>
    <scope>NUCLEOTIDE SEQUENCE [LARGE SCALE GENOMIC DNA]</scope>
    <source>
        <strain evidence="19 20">R1DC41</strain>
    </source>
</reference>
<dbReference type="KEGG" id="mcui:G8O30_02175"/>
<dbReference type="PANTHER" id="PTHR24421:SF40">
    <property type="entry name" value="SENSOR HISTIDINE KINASE YHCY"/>
    <property type="match status" value="1"/>
</dbReference>
<comment type="subcellular location">
    <subcellularLocation>
        <location evidence="3">Cytoplasm</location>
    </subcellularLocation>
</comment>
<dbReference type="InterPro" id="IPR011712">
    <property type="entry name" value="Sig_transdc_His_kin_sub3_dim/P"/>
</dbReference>
<evidence type="ECO:0000256" key="14">
    <source>
        <dbReference type="ARBA" id="ARBA00023012"/>
    </source>
</evidence>
<dbReference type="PROSITE" id="PS50109">
    <property type="entry name" value="HIS_KIN"/>
    <property type="match status" value="1"/>
</dbReference>
<evidence type="ECO:0000256" key="10">
    <source>
        <dbReference type="ARBA" id="ARBA00022741"/>
    </source>
</evidence>
<dbReference type="GO" id="GO:0046983">
    <property type="term" value="F:protein dimerization activity"/>
    <property type="evidence" value="ECO:0007669"/>
    <property type="project" value="InterPro"/>
</dbReference>
<evidence type="ECO:0000256" key="17">
    <source>
        <dbReference type="ARBA" id="ARBA00030800"/>
    </source>
</evidence>
<evidence type="ECO:0000256" key="7">
    <source>
        <dbReference type="ARBA" id="ARBA00022490"/>
    </source>
</evidence>
<evidence type="ECO:0000256" key="5">
    <source>
        <dbReference type="ARBA" id="ARBA00017322"/>
    </source>
</evidence>
<dbReference type="Pfam" id="PF07730">
    <property type="entry name" value="HisKA_3"/>
    <property type="match status" value="1"/>
</dbReference>
<name>A0A7S8CE97_9BACI</name>
<gene>
    <name evidence="19" type="ORF">G8O30_02175</name>
</gene>
<comment type="catalytic activity">
    <reaction evidence="1">
        <text>ATP + protein L-histidine = ADP + protein N-phospho-L-histidine.</text>
        <dbReference type="EC" id="2.7.13.3"/>
    </reaction>
</comment>
<dbReference type="GO" id="GO:0046872">
    <property type="term" value="F:metal ion binding"/>
    <property type="evidence" value="ECO:0007669"/>
    <property type="project" value="UniProtKB-KW"/>
</dbReference>
<evidence type="ECO:0000256" key="15">
    <source>
        <dbReference type="ARBA" id="ARBA00023014"/>
    </source>
</evidence>
<dbReference type="SUPFAM" id="SSF55874">
    <property type="entry name" value="ATPase domain of HSP90 chaperone/DNA topoisomerase II/histidine kinase"/>
    <property type="match status" value="1"/>
</dbReference>
<dbReference type="AlphaFoldDB" id="A0A7S8CE97"/>
<dbReference type="CDD" id="cd16917">
    <property type="entry name" value="HATPase_UhpB-NarQ-NarX-like"/>
    <property type="match status" value="1"/>
</dbReference>
<evidence type="ECO:0000256" key="3">
    <source>
        <dbReference type="ARBA" id="ARBA00004496"/>
    </source>
</evidence>
<keyword evidence="15" id="KW-0411">Iron-sulfur</keyword>
<evidence type="ECO:0000313" key="19">
    <source>
        <dbReference type="EMBL" id="QPC48327.1"/>
    </source>
</evidence>
<keyword evidence="13" id="KW-0408">Iron</keyword>
<keyword evidence="14" id="KW-0902">Two-component regulatory system</keyword>
<protein>
    <recommendedName>
        <fullName evidence="5">Oxygen sensor histidine kinase NreB</fullName>
        <ecNumber evidence="4">2.7.13.3</ecNumber>
    </recommendedName>
    <alternativeName>
        <fullName evidence="17">Nitrogen regulation protein B</fullName>
    </alternativeName>
</protein>
<comment type="function">
    <text evidence="16">Member of the two-component regulatory system NreB/NreC involved in the control of dissimilatory nitrate/nitrite reduction in response to oxygen. NreB functions as a direct oxygen sensor histidine kinase which is autophosphorylated, in the absence of oxygen, probably at the conserved histidine residue, and transfers its phosphate group probably to a conserved aspartate residue of NreC. NreB/NreC activates the expression of the nitrate (narGHJI) and nitrite (nir) reductase operons, as well as the putative nitrate transporter gene narT.</text>
</comment>
<evidence type="ECO:0000256" key="11">
    <source>
        <dbReference type="ARBA" id="ARBA00022777"/>
    </source>
</evidence>
<dbReference type="EC" id="2.7.13.3" evidence="4"/>
<dbReference type="InterPro" id="IPR004358">
    <property type="entry name" value="Sig_transdc_His_kin-like_C"/>
</dbReference>
<evidence type="ECO:0000313" key="20">
    <source>
        <dbReference type="Proteomes" id="UP000593626"/>
    </source>
</evidence>
<dbReference type="PANTHER" id="PTHR24421">
    <property type="entry name" value="NITRATE/NITRITE SENSOR PROTEIN NARX-RELATED"/>
    <property type="match status" value="1"/>
</dbReference>
<dbReference type="Gene3D" id="3.30.565.10">
    <property type="entry name" value="Histidine kinase-like ATPase, C-terminal domain"/>
    <property type="match status" value="1"/>
</dbReference>
<evidence type="ECO:0000256" key="6">
    <source>
        <dbReference type="ARBA" id="ARBA00022485"/>
    </source>
</evidence>
<keyword evidence="8" id="KW-0808">Transferase</keyword>
<dbReference type="GO" id="GO:0005737">
    <property type="term" value="C:cytoplasm"/>
    <property type="evidence" value="ECO:0007669"/>
    <property type="project" value="UniProtKB-SubCell"/>
</dbReference>
<keyword evidence="12" id="KW-0067">ATP-binding</keyword>
<dbReference type="GO" id="GO:0000155">
    <property type="term" value="F:phosphorelay sensor kinase activity"/>
    <property type="evidence" value="ECO:0007669"/>
    <property type="project" value="InterPro"/>
</dbReference>
<accession>A0A7S8CE97</accession>
<dbReference type="Gene3D" id="3.30.450.40">
    <property type="match status" value="1"/>
</dbReference>
<evidence type="ECO:0000256" key="4">
    <source>
        <dbReference type="ARBA" id="ARBA00012438"/>
    </source>
</evidence>
<keyword evidence="11 19" id="KW-0418">Kinase</keyword>
<evidence type="ECO:0000256" key="9">
    <source>
        <dbReference type="ARBA" id="ARBA00022723"/>
    </source>
</evidence>
<dbReference type="SMART" id="SM00387">
    <property type="entry name" value="HATPase_c"/>
    <property type="match status" value="1"/>
</dbReference>
<dbReference type="GO" id="GO:0005524">
    <property type="term" value="F:ATP binding"/>
    <property type="evidence" value="ECO:0007669"/>
    <property type="project" value="UniProtKB-KW"/>
</dbReference>
<keyword evidence="10" id="KW-0547">Nucleotide-binding</keyword>
<dbReference type="Gene3D" id="1.20.5.1930">
    <property type="match status" value="1"/>
</dbReference>
<keyword evidence="9" id="KW-0479">Metal-binding</keyword>
<dbReference type="InterPro" id="IPR050482">
    <property type="entry name" value="Sensor_HK_TwoCompSys"/>
</dbReference>
<dbReference type="InterPro" id="IPR005467">
    <property type="entry name" value="His_kinase_dom"/>
</dbReference>
<evidence type="ECO:0000256" key="8">
    <source>
        <dbReference type="ARBA" id="ARBA00022679"/>
    </source>
</evidence>